<dbReference type="Pfam" id="PF12697">
    <property type="entry name" value="Abhydrolase_6"/>
    <property type="match status" value="1"/>
</dbReference>
<evidence type="ECO:0000256" key="1">
    <source>
        <dbReference type="SAM" id="Phobius"/>
    </source>
</evidence>
<dbReference type="SUPFAM" id="SSF53474">
    <property type="entry name" value="alpha/beta-Hydrolases"/>
    <property type="match status" value="1"/>
</dbReference>
<dbReference type="STRING" id="946483.Cenrod_0544"/>
<feature type="transmembrane region" description="Helical" evidence="1">
    <location>
        <begin position="49"/>
        <end position="78"/>
    </location>
</feature>
<organism evidence="3 4">
    <name type="scientific">Candidatus Symbiobacter mobilis CR</name>
    <dbReference type="NCBI Taxonomy" id="946483"/>
    <lineage>
        <taxon>Bacteria</taxon>
        <taxon>Pseudomonadati</taxon>
        <taxon>Pseudomonadota</taxon>
        <taxon>Betaproteobacteria</taxon>
        <taxon>Burkholderiales</taxon>
        <taxon>Comamonadaceae</taxon>
    </lineage>
</organism>
<dbReference type="PANTHER" id="PTHR37946">
    <property type="entry name" value="SLL1969 PROTEIN"/>
    <property type="match status" value="1"/>
</dbReference>
<keyword evidence="3" id="KW-0378">Hydrolase</keyword>
<gene>
    <name evidence="3" type="ORF">Cenrod_0544</name>
</gene>
<feature type="transmembrane region" description="Helical" evidence="1">
    <location>
        <begin position="22"/>
        <end position="43"/>
    </location>
</feature>
<protein>
    <submittedName>
        <fullName evidence="3">Alpha/beta hydrolase fold protein</fullName>
    </submittedName>
</protein>
<keyword evidence="1" id="KW-0472">Membrane</keyword>
<evidence type="ECO:0000313" key="3">
    <source>
        <dbReference type="EMBL" id="AGX86657.1"/>
    </source>
</evidence>
<dbReference type="eggNOG" id="COG1075">
    <property type="taxonomic scope" value="Bacteria"/>
</dbReference>
<dbReference type="KEGG" id="cbx:Cenrod_0544"/>
<keyword evidence="1" id="KW-1133">Transmembrane helix</keyword>
<feature type="domain" description="AB hydrolase-1" evidence="2">
    <location>
        <begin position="127"/>
        <end position="268"/>
    </location>
</feature>
<dbReference type="InterPro" id="IPR029058">
    <property type="entry name" value="AB_hydrolase_fold"/>
</dbReference>
<keyword evidence="1" id="KW-0812">Transmembrane</keyword>
<dbReference type="PANTHER" id="PTHR37946:SF1">
    <property type="entry name" value="SLL1969 PROTEIN"/>
    <property type="match status" value="1"/>
</dbReference>
<dbReference type="PATRIC" id="fig|946483.4.peg.546"/>
<dbReference type="GO" id="GO:0016787">
    <property type="term" value="F:hydrolase activity"/>
    <property type="evidence" value="ECO:0007669"/>
    <property type="project" value="UniProtKB-KW"/>
</dbReference>
<sequence length="323" mass="35256">MATLVASIYWGAARIVTMFARAVRISALIQLVLGAGAGVWVALLACPSWVGVVLLPLLCVAVLAAFPHLVIVLATMALSGSPAAGRWRAILGEWGTMLWVFWVGVPWSDASPTYVRSSLPDSSRLPIVLVHGFFCNHKIWTKMAHVLRRAGHDVLAVDLEPLFAPIDDYVPTVEQAIATVLERSHAPRAILVGHSMGGLVIRAWMRTHGAARADRVLTLGSPHWGTWLARVLPFAANCRQMMQRSNWLHALHASESPETWERICVAKTQHDNIVFPNDAPLPTHPVDTIFTGVGHMQLCFDDAVVDWVVLHCQGSVSSAGFAR</sequence>
<dbReference type="Proteomes" id="UP000017184">
    <property type="component" value="Chromosome"/>
</dbReference>
<name>U5N5M3_9BURK</name>
<reference evidence="3" key="1">
    <citation type="journal article" date="2013" name="Genome Biol.">
        <title>Genomic analysis reveals key aspects of prokaryotic symbiosis in the phototrophic consortium "Chlorochromatium aggregatum".</title>
        <authorList>
            <person name="Liu Z."/>
            <person name="Muller J."/>
            <person name="Li T."/>
            <person name="Alvey R.M."/>
            <person name="Vogl K."/>
            <person name="Frigaard N.U."/>
            <person name="Rockwell N.C."/>
            <person name="Boyd E.S."/>
            <person name="Tomsho L.P."/>
            <person name="Schuster S.C."/>
            <person name="Henke P."/>
            <person name="Rohde M."/>
            <person name="Overmann J."/>
            <person name="Bryant D.A."/>
        </authorList>
    </citation>
    <scope>NUCLEOTIDE SEQUENCE [LARGE SCALE GENOMIC DNA]</scope>
    <source>
        <strain evidence="3">CR</strain>
    </source>
</reference>
<keyword evidence="4" id="KW-1185">Reference proteome</keyword>
<dbReference type="EMBL" id="CP004885">
    <property type="protein sequence ID" value="AGX86657.1"/>
    <property type="molecule type" value="Genomic_DNA"/>
</dbReference>
<dbReference type="Gene3D" id="3.40.50.1820">
    <property type="entry name" value="alpha/beta hydrolase"/>
    <property type="match status" value="1"/>
</dbReference>
<dbReference type="OrthoDB" id="275181at2"/>
<dbReference type="AlphaFoldDB" id="U5N5M3"/>
<dbReference type="RefSeq" id="WP_022771478.1">
    <property type="nucleotide sequence ID" value="NC_022576.1"/>
</dbReference>
<dbReference type="HOGENOM" id="CLU_074527_0_0_4"/>
<evidence type="ECO:0000313" key="4">
    <source>
        <dbReference type="Proteomes" id="UP000017184"/>
    </source>
</evidence>
<evidence type="ECO:0000259" key="2">
    <source>
        <dbReference type="Pfam" id="PF12697"/>
    </source>
</evidence>
<proteinExistence type="predicted"/>
<accession>U5N5M3</accession>
<dbReference type="InterPro" id="IPR000073">
    <property type="entry name" value="AB_hydrolase_1"/>
</dbReference>